<dbReference type="InterPro" id="IPR032812">
    <property type="entry name" value="SbsA_Ig"/>
</dbReference>
<reference key="1">
    <citation type="submission" date="2009-08" db="EMBL/GenBank/DDBJ databases">
        <title>The genome sequence of Spirochaeta thermophila DSM6192.</title>
        <authorList>
            <person name="Angelov A."/>
            <person name="Mientus M."/>
            <person name="Wittenberg S."/>
            <person name="Lehmann R."/>
            <person name="Liesegang H."/>
            <person name="Daniel R."/>
            <person name="Liebl W."/>
        </authorList>
    </citation>
    <scope>NUCLEOTIDE SEQUENCE</scope>
    <source>
        <strain>DSM 6192</strain>
    </source>
</reference>
<feature type="domain" description="SbsA Ig-like" evidence="2">
    <location>
        <begin position="28"/>
        <end position="128"/>
    </location>
</feature>
<dbReference type="HOGENOM" id="CLU_523661_0_0_12"/>
<keyword evidence="1" id="KW-0732">Signal</keyword>
<dbReference type="eggNOG" id="COG2373">
    <property type="taxonomic scope" value="Bacteria"/>
</dbReference>
<organism evidence="3 4">
    <name type="scientific">Winmispira thermophila (strain ATCC 49972 / DSM 6192 / RI 19.B1)</name>
    <name type="common">Spirochaeta thermophila</name>
    <dbReference type="NCBI Taxonomy" id="665571"/>
    <lineage>
        <taxon>Bacteria</taxon>
        <taxon>Pseudomonadati</taxon>
        <taxon>Spirochaetota</taxon>
        <taxon>Spirochaetia</taxon>
        <taxon>Winmispirales</taxon>
        <taxon>Winmispiraceae</taxon>
        <taxon>Winmispira</taxon>
    </lineage>
</organism>
<evidence type="ECO:0000256" key="1">
    <source>
        <dbReference type="ARBA" id="ARBA00022729"/>
    </source>
</evidence>
<proteinExistence type="predicted"/>
<dbReference type="Gene3D" id="2.60.40.3710">
    <property type="match status" value="2"/>
</dbReference>
<sequence>MKPMGGFTIFFMLLMVPIITGCEFFTISPLEVISWKPSEEVVSLEDLSVVEVVFSAPVNKPLTETAFSFTGNGDPIEGRIEWPAENTLRFIPYEPPSEHGEYTIVVDTTAEDTHGNSLREDFSYTFYTSTDRTRPRLLSTYPEDGSAIDTIRPTIRFTFSEAVNLPSVIEGVEFSPSIKGYFQSDATGTEIMFFPTEDLMWQTYYTITLKEDIKDLFGNTLGREETLVFYTGTDTTPPEEPSFENSDGTTALVFDDPEDNEQTVTHEWEKEWNIYIRFNEPVDRNSIETRLHISPRIDLSYTWEDDTCLVLTHEEALEPETLYEITLEEGWKDLQGNAFLQPLRRYLMTDGPGSRRPKVLGIYFLNSFEGTTPTGMEHILPLGSFSYHDVYADPLYDKKSVLDVYFELSEGAHIDPFMFIDNFFLSAEEISITPQAIQIDENISHLAAELPPENYENYGTDPRVHVVRVILNVDNQESTPAGGEFKITIAGDFEDSLGNAMGEDWELITYTTN</sequence>
<dbReference type="PaxDb" id="665571-STHERM_c20270"/>
<feature type="domain" description="SbsA Ig-like" evidence="2">
    <location>
        <begin position="256"/>
        <end position="340"/>
    </location>
</feature>
<dbReference type="EMBL" id="CP001698">
    <property type="protein sequence ID" value="ADN02962.1"/>
    <property type="molecule type" value="Genomic_DNA"/>
</dbReference>
<feature type="domain" description="SbsA Ig-like" evidence="2">
    <location>
        <begin position="131"/>
        <end position="231"/>
    </location>
</feature>
<evidence type="ECO:0000313" key="4">
    <source>
        <dbReference type="Proteomes" id="UP000001296"/>
    </source>
</evidence>
<dbReference type="KEGG" id="sta:STHERM_c20270"/>
<name>E0RQI6_WINT6</name>
<dbReference type="Pfam" id="PF13205">
    <property type="entry name" value="Big_5"/>
    <property type="match status" value="3"/>
</dbReference>
<dbReference type="AlphaFoldDB" id="E0RQI6"/>
<gene>
    <name evidence="3" type="ordered locus">STHERM_c20270</name>
</gene>
<evidence type="ECO:0000259" key="2">
    <source>
        <dbReference type="Pfam" id="PF13205"/>
    </source>
</evidence>
<reference evidence="3 4" key="2">
    <citation type="journal article" date="2010" name="J. Bacteriol.">
        <title>Genome sequence of the polysaccharide-degrading, thermophilic anaerobe Spirochaeta thermophila DSM 6192.</title>
        <authorList>
            <person name="Angelov A."/>
            <person name="Liebl S."/>
            <person name="Ballschmiter M."/>
            <person name="Bomeke M."/>
            <person name="Lehmann R."/>
            <person name="Liesegang H."/>
            <person name="Daniel R."/>
            <person name="Liebl W."/>
        </authorList>
    </citation>
    <scope>NUCLEOTIDE SEQUENCE [LARGE SCALE GENOMIC DNA]</scope>
    <source>
        <strain evidence="4">ATCC 49972 / DSM 6192 / RI 19.B1</strain>
    </source>
</reference>
<evidence type="ECO:0000313" key="3">
    <source>
        <dbReference type="EMBL" id="ADN02962.1"/>
    </source>
</evidence>
<dbReference type="PROSITE" id="PS51257">
    <property type="entry name" value="PROKAR_LIPOPROTEIN"/>
    <property type="match status" value="1"/>
</dbReference>
<accession>E0RQI6</accession>
<dbReference type="Proteomes" id="UP000001296">
    <property type="component" value="Chromosome"/>
</dbReference>
<dbReference type="RefSeq" id="WP_013314801.1">
    <property type="nucleotide sequence ID" value="NC_014484.1"/>
</dbReference>
<protein>
    <recommendedName>
        <fullName evidence="2">SbsA Ig-like domain-containing protein</fullName>
    </recommendedName>
</protein>